<dbReference type="Pfam" id="PF00582">
    <property type="entry name" value="Usp"/>
    <property type="match status" value="1"/>
</dbReference>
<evidence type="ECO:0000259" key="2">
    <source>
        <dbReference type="Pfam" id="PF00582"/>
    </source>
</evidence>
<gene>
    <name evidence="3" type="ORF">GBAR_LOCUS7818</name>
</gene>
<name>A0AA35RK28_GEOBA</name>
<dbReference type="CDD" id="cd00293">
    <property type="entry name" value="USP-like"/>
    <property type="match status" value="1"/>
</dbReference>
<comment type="similarity">
    <text evidence="1">Belongs to the universal stress protein A family.</text>
</comment>
<feature type="domain" description="UspA" evidence="2">
    <location>
        <begin position="4"/>
        <end position="115"/>
    </location>
</feature>
<dbReference type="AlphaFoldDB" id="A0AA35RK28"/>
<evidence type="ECO:0000313" key="3">
    <source>
        <dbReference type="EMBL" id="CAI8012183.1"/>
    </source>
</evidence>
<dbReference type="EMBL" id="CASHTH010001168">
    <property type="protein sequence ID" value="CAI8012183.1"/>
    <property type="molecule type" value="Genomic_DNA"/>
</dbReference>
<organism evidence="3 4">
    <name type="scientific">Geodia barretti</name>
    <name type="common">Barrett's horny sponge</name>
    <dbReference type="NCBI Taxonomy" id="519541"/>
    <lineage>
        <taxon>Eukaryota</taxon>
        <taxon>Metazoa</taxon>
        <taxon>Porifera</taxon>
        <taxon>Demospongiae</taxon>
        <taxon>Heteroscleromorpha</taxon>
        <taxon>Tetractinellida</taxon>
        <taxon>Astrophorina</taxon>
        <taxon>Geodiidae</taxon>
        <taxon>Geodia</taxon>
    </lineage>
</organism>
<keyword evidence="4" id="KW-1185">Reference proteome</keyword>
<evidence type="ECO:0000313" key="4">
    <source>
        <dbReference type="Proteomes" id="UP001174909"/>
    </source>
</evidence>
<comment type="caution">
    <text evidence="3">The sequence shown here is derived from an EMBL/GenBank/DDBJ whole genome shotgun (WGS) entry which is preliminary data.</text>
</comment>
<accession>A0AA35RK28</accession>
<dbReference type="InterPro" id="IPR014729">
    <property type="entry name" value="Rossmann-like_a/b/a_fold"/>
</dbReference>
<reference evidence="3" key="1">
    <citation type="submission" date="2023-03" db="EMBL/GenBank/DDBJ databases">
        <authorList>
            <person name="Steffen K."/>
            <person name="Cardenas P."/>
        </authorList>
    </citation>
    <scope>NUCLEOTIDE SEQUENCE</scope>
</reference>
<sequence length="127" mass="14462">MLEYTVVLLRVVRPLHYFWVGEHPPEIHEENELMENEAREYMESTAESLSQDGIDVEWRVLVGHPTTIVLEHVRDIPHSIVALTTHGRSGFRRWLIGSLAETLVRSGGDPVLIVPPPEQQEQINGHA</sequence>
<dbReference type="PANTHER" id="PTHR46268:SF6">
    <property type="entry name" value="UNIVERSAL STRESS PROTEIN UP12"/>
    <property type="match status" value="1"/>
</dbReference>
<dbReference type="Proteomes" id="UP001174909">
    <property type="component" value="Unassembled WGS sequence"/>
</dbReference>
<dbReference type="InterPro" id="IPR006016">
    <property type="entry name" value="UspA"/>
</dbReference>
<proteinExistence type="inferred from homology"/>
<protein>
    <submittedName>
        <fullName evidence="3">Universal stress protein MJ0531</fullName>
    </submittedName>
</protein>
<dbReference type="Gene3D" id="3.40.50.620">
    <property type="entry name" value="HUPs"/>
    <property type="match status" value="1"/>
</dbReference>
<evidence type="ECO:0000256" key="1">
    <source>
        <dbReference type="ARBA" id="ARBA00008791"/>
    </source>
</evidence>
<dbReference type="SUPFAM" id="SSF52402">
    <property type="entry name" value="Adenine nucleotide alpha hydrolases-like"/>
    <property type="match status" value="1"/>
</dbReference>
<dbReference type="PANTHER" id="PTHR46268">
    <property type="entry name" value="STRESS RESPONSE PROTEIN NHAX"/>
    <property type="match status" value="1"/>
</dbReference>